<keyword evidence="3" id="KW-0560">Oxidoreductase</keyword>
<evidence type="ECO:0000256" key="2">
    <source>
        <dbReference type="ARBA" id="ARBA00022723"/>
    </source>
</evidence>
<evidence type="ECO:0000313" key="5">
    <source>
        <dbReference type="EnsemblPlants" id="Zm00001eb030200_P001"/>
    </source>
</evidence>
<reference evidence="5" key="3">
    <citation type="submission" date="2021-05" db="UniProtKB">
        <authorList>
            <consortium name="EnsemblPlants"/>
        </authorList>
    </citation>
    <scope>IDENTIFICATION</scope>
    <source>
        <strain evidence="5">cv. B73</strain>
    </source>
</reference>
<dbReference type="GO" id="GO:0004497">
    <property type="term" value="F:monooxygenase activity"/>
    <property type="evidence" value="ECO:0007669"/>
    <property type="project" value="InterPro"/>
</dbReference>
<keyword evidence="1" id="KW-0349">Heme</keyword>
<dbReference type="Gramene" id="Zm00001eb030200_T001">
    <property type="protein sequence ID" value="Zm00001eb030200_P001"/>
    <property type="gene ID" value="Zm00001eb030200"/>
</dbReference>
<dbReference type="InParanoid" id="A0A804LR54"/>
<sequence>MGHLHLLKKPLHRSLAALATRYGEGAGLLHLRFGAKWVLFVTSPVVAEECFTVHVVALADRPGLASRRLLTQDCPAITMCNYGPLWRQLRRLAMVHALCDARKVKQVQLDADPKLLEE</sequence>
<dbReference type="GO" id="GO:0005506">
    <property type="term" value="F:iron ion binding"/>
    <property type="evidence" value="ECO:0007669"/>
    <property type="project" value="InterPro"/>
</dbReference>
<accession>A0A804LR54</accession>
<protein>
    <submittedName>
        <fullName evidence="5">Uncharacterized protein</fullName>
    </submittedName>
</protein>
<dbReference type="PANTHER" id="PTHR47947:SF6">
    <property type="entry name" value="CYTOCHROME P450"/>
    <property type="match status" value="1"/>
</dbReference>
<proteinExistence type="predicted"/>
<dbReference type="InterPro" id="IPR050651">
    <property type="entry name" value="Plant_Cytochrome_P450_Monoox"/>
</dbReference>
<organism evidence="5 6">
    <name type="scientific">Zea mays</name>
    <name type="common">Maize</name>
    <dbReference type="NCBI Taxonomy" id="4577"/>
    <lineage>
        <taxon>Eukaryota</taxon>
        <taxon>Viridiplantae</taxon>
        <taxon>Streptophyta</taxon>
        <taxon>Embryophyta</taxon>
        <taxon>Tracheophyta</taxon>
        <taxon>Spermatophyta</taxon>
        <taxon>Magnoliopsida</taxon>
        <taxon>Liliopsida</taxon>
        <taxon>Poales</taxon>
        <taxon>Poaceae</taxon>
        <taxon>PACMAD clade</taxon>
        <taxon>Panicoideae</taxon>
        <taxon>Andropogonodae</taxon>
        <taxon>Andropogoneae</taxon>
        <taxon>Tripsacinae</taxon>
        <taxon>Zea</taxon>
    </lineage>
</organism>
<dbReference type="PANTHER" id="PTHR47947">
    <property type="entry name" value="CYTOCHROME P450 82C3-RELATED"/>
    <property type="match status" value="1"/>
</dbReference>
<keyword evidence="6" id="KW-1185">Reference proteome</keyword>
<keyword evidence="2" id="KW-0479">Metal-binding</keyword>
<keyword evidence="4" id="KW-0408">Iron</keyword>
<dbReference type="SUPFAM" id="SSF48264">
    <property type="entry name" value="Cytochrome P450"/>
    <property type="match status" value="1"/>
</dbReference>
<dbReference type="Gene3D" id="1.10.630.10">
    <property type="entry name" value="Cytochrome P450"/>
    <property type="match status" value="1"/>
</dbReference>
<dbReference type="GO" id="GO:0016705">
    <property type="term" value="F:oxidoreductase activity, acting on paired donors, with incorporation or reduction of molecular oxygen"/>
    <property type="evidence" value="ECO:0007669"/>
    <property type="project" value="InterPro"/>
</dbReference>
<reference evidence="6" key="1">
    <citation type="submission" date="2015-12" db="EMBL/GenBank/DDBJ databases">
        <title>Update maize B73 reference genome by single molecule sequencing technologies.</title>
        <authorList>
            <consortium name="Maize Genome Sequencing Project"/>
            <person name="Ware D."/>
        </authorList>
    </citation>
    <scope>NUCLEOTIDE SEQUENCE [LARGE SCALE GENOMIC DNA]</scope>
    <source>
        <strain evidence="6">cv. B73</strain>
    </source>
</reference>
<evidence type="ECO:0000256" key="4">
    <source>
        <dbReference type="ARBA" id="ARBA00023004"/>
    </source>
</evidence>
<dbReference type="Proteomes" id="UP000007305">
    <property type="component" value="Chromosome 1"/>
</dbReference>
<evidence type="ECO:0000256" key="1">
    <source>
        <dbReference type="ARBA" id="ARBA00022617"/>
    </source>
</evidence>
<dbReference type="EnsemblPlants" id="Zm00001eb030200_T001">
    <property type="protein sequence ID" value="Zm00001eb030200_P001"/>
    <property type="gene ID" value="Zm00001eb030200"/>
</dbReference>
<name>A0A804LR54_MAIZE</name>
<reference evidence="5" key="2">
    <citation type="submission" date="2019-07" db="EMBL/GenBank/DDBJ databases">
        <authorList>
            <person name="Seetharam A."/>
            <person name="Woodhouse M."/>
            <person name="Cannon E."/>
        </authorList>
    </citation>
    <scope>NUCLEOTIDE SEQUENCE [LARGE SCALE GENOMIC DNA]</scope>
    <source>
        <strain evidence="5">cv. B73</strain>
    </source>
</reference>
<dbReference type="AlphaFoldDB" id="A0A804LR54"/>
<dbReference type="InterPro" id="IPR036396">
    <property type="entry name" value="Cyt_P450_sf"/>
</dbReference>
<evidence type="ECO:0000256" key="3">
    <source>
        <dbReference type="ARBA" id="ARBA00023002"/>
    </source>
</evidence>
<evidence type="ECO:0000313" key="6">
    <source>
        <dbReference type="Proteomes" id="UP000007305"/>
    </source>
</evidence>
<dbReference type="GO" id="GO:0020037">
    <property type="term" value="F:heme binding"/>
    <property type="evidence" value="ECO:0007669"/>
    <property type="project" value="InterPro"/>
</dbReference>